<protein>
    <submittedName>
        <fullName evidence="2">Uncharacterized protein</fullName>
    </submittedName>
</protein>
<keyword evidence="1" id="KW-0812">Transmembrane</keyword>
<dbReference type="AlphaFoldDB" id="A0AAV1V726"/>
<dbReference type="Proteomes" id="UP001162060">
    <property type="component" value="Unassembled WGS sequence"/>
</dbReference>
<feature type="transmembrane region" description="Helical" evidence="1">
    <location>
        <begin position="94"/>
        <end position="115"/>
    </location>
</feature>
<feature type="transmembrane region" description="Helical" evidence="1">
    <location>
        <begin position="13"/>
        <end position="33"/>
    </location>
</feature>
<evidence type="ECO:0000256" key="1">
    <source>
        <dbReference type="SAM" id="Phobius"/>
    </source>
</evidence>
<accession>A0AAV1V726</accession>
<sequence length="139" mass="15655">MFNRVDVRRNPNYESYVCACVLFVCASPAISVVRSTTQSREIKPLDGVHREVQCKRKGLRATRRDTQLERHATRASRLRSNQAPPLARAFSCRFSASFLSLSACSIVIVAARTFFCHRPVDSSHKMEQVQDSAAVQSRP</sequence>
<comment type="caution">
    <text evidence="2">The sequence shown here is derived from an EMBL/GenBank/DDBJ whole genome shotgun (WGS) entry which is preliminary data.</text>
</comment>
<name>A0AAV1V726_9STRA</name>
<reference evidence="2" key="1">
    <citation type="submission" date="2024-01" db="EMBL/GenBank/DDBJ databases">
        <authorList>
            <person name="Webb A."/>
        </authorList>
    </citation>
    <scope>NUCLEOTIDE SEQUENCE</scope>
    <source>
        <strain evidence="2">Pm1</strain>
    </source>
</reference>
<evidence type="ECO:0000313" key="3">
    <source>
        <dbReference type="Proteomes" id="UP001162060"/>
    </source>
</evidence>
<organism evidence="2 3">
    <name type="scientific">Peronospora matthiolae</name>
    <dbReference type="NCBI Taxonomy" id="2874970"/>
    <lineage>
        <taxon>Eukaryota</taxon>
        <taxon>Sar</taxon>
        <taxon>Stramenopiles</taxon>
        <taxon>Oomycota</taxon>
        <taxon>Peronosporomycetes</taxon>
        <taxon>Peronosporales</taxon>
        <taxon>Peronosporaceae</taxon>
        <taxon>Peronospora</taxon>
    </lineage>
</organism>
<gene>
    <name evidence="2" type="ORF">PM001_LOCUS27451</name>
</gene>
<keyword evidence="1" id="KW-0472">Membrane</keyword>
<proteinExistence type="predicted"/>
<keyword evidence="1" id="KW-1133">Transmembrane helix</keyword>
<dbReference type="EMBL" id="CAKLBY020000270">
    <property type="protein sequence ID" value="CAK7942301.1"/>
    <property type="molecule type" value="Genomic_DNA"/>
</dbReference>
<evidence type="ECO:0000313" key="2">
    <source>
        <dbReference type="EMBL" id="CAK7942301.1"/>
    </source>
</evidence>